<keyword evidence="5" id="KW-1185">Reference proteome</keyword>
<evidence type="ECO:0000256" key="2">
    <source>
        <dbReference type="SAM" id="Phobius"/>
    </source>
</evidence>
<sequence length="275" mass="28341">MASSNPIRFLLSLVLLLLAPLTLAQNTTSSASATATVTRIVEIFYINERAHEGLPYTLSNQVSGSVLNVDAAANLTTFVITTTRTDRPGRPFASTSSSETASVPTETLTPAPTFSRTRLPGGGGGGGGDGDGGGPHGKFNNTGQPTTITQGPNTFLFTGTRYGPNHSIINRCTLNGTVSANCNMTYLGTAWYTRDSKWNGTFSTYSYNWTSGDRFGWAPVTITAGAELLVGEGPGKPTPSSGGGASPGLPSSFTVNAVISLALGLSVLVGLGIIA</sequence>
<feature type="signal peptide" evidence="3">
    <location>
        <begin position="1"/>
        <end position="24"/>
    </location>
</feature>
<evidence type="ECO:0000256" key="3">
    <source>
        <dbReference type="SAM" id="SignalP"/>
    </source>
</evidence>
<keyword evidence="3" id="KW-0732">Signal</keyword>
<dbReference type="EMBL" id="MU864991">
    <property type="protein sequence ID" value="KAK4461428.1"/>
    <property type="molecule type" value="Genomic_DNA"/>
</dbReference>
<name>A0AAV9HPC3_9PEZI</name>
<evidence type="ECO:0000313" key="5">
    <source>
        <dbReference type="Proteomes" id="UP001321749"/>
    </source>
</evidence>
<proteinExistence type="predicted"/>
<feature type="compositionally biased region" description="Gly residues" evidence="1">
    <location>
        <begin position="120"/>
        <end position="136"/>
    </location>
</feature>
<organism evidence="4 5">
    <name type="scientific">Cladorrhinum samala</name>
    <dbReference type="NCBI Taxonomy" id="585594"/>
    <lineage>
        <taxon>Eukaryota</taxon>
        <taxon>Fungi</taxon>
        <taxon>Dikarya</taxon>
        <taxon>Ascomycota</taxon>
        <taxon>Pezizomycotina</taxon>
        <taxon>Sordariomycetes</taxon>
        <taxon>Sordariomycetidae</taxon>
        <taxon>Sordariales</taxon>
        <taxon>Podosporaceae</taxon>
        <taxon>Cladorrhinum</taxon>
    </lineage>
</organism>
<protein>
    <submittedName>
        <fullName evidence="4">Uncharacterized protein</fullName>
    </submittedName>
</protein>
<reference evidence="4" key="2">
    <citation type="submission" date="2023-06" db="EMBL/GenBank/DDBJ databases">
        <authorList>
            <consortium name="Lawrence Berkeley National Laboratory"/>
            <person name="Mondo S.J."/>
            <person name="Hensen N."/>
            <person name="Bonometti L."/>
            <person name="Westerberg I."/>
            <person name="Brannstrom I.O."/>
            <person name="Guillou S."/>
            <person name="Cros-Aarteil S."/>
            <person name="Calhoun S."/>
            <person name="Haridas S."/>
            <person name="Kuo A."/>
            <person name="Pangilinan J."/>
            <person name="Riley R."/>
            <person name="Labutti K."/>
            <person name="Andreopoulos B."/>
            <person name="Lipzen A."/>
            <person name="Chen C."/>
            <person name="Yanf M."/>
            <person name="Daum C."/>
            <person name="Ng V."/>
            <person name="Clum A."/>
            <person name="Steindorff A."/>
            <person name="Ohm R."/>
            <person name="Martin F."/>
            <person name="Silar P."/>
            <person name="Natvig D."/>
            <person name="Lalanne C."/>
            <person name="Gautier V."/>
            <person name="Ament-Velasquez S.L."/>
            <person name="Kruys A."/>
            <person name="Hutchinson M.I."/>
            <person name="Powell A.J."/>
            <person name="Barry K."/>
            <person name="Miller A.N."/>
            <person name="Grigoriev I.V."/>
            <person name="Debuchy R."/>
            <person name="Gladieux P."/>
            <person name="Thoren M.H."/>
            <person name="Johannesson H."/>
        </authorList>
    </citation>
    <scope>NUCLEOTIDE SEQUENCE</scope>
    <source>
        <strain evidence="4">PSN324</strain>
    </source>
</reference>
<keyword evidence="2" id="KW-1133">Transmembrane helix</keyword>
<keyword evidence="2" id="KW-0472">Membrane</keyword>
<feature type="transmembrane region" description="Helical" evidence="2">
    <location>
        <begin position="253"/>
        <end position="274"/>
    </location>
</feature>
<feature type="region of interest" description="Disordered" evidence="1">
    <location>
        <begin position="86"/>
        <end position="150"/>
    </location>
</feature>
<evidence type="ECO:0000313" key="4">
    <source>
        <dbReference type="EMBL" id="KAK4461428.1"/>
    </source>
</evidence>
<accession>A0AAV9HPC3</accession>
<gene>
    <name evidence="4" type="ORF">QBC42DRAFT_329946</name>
</gene>
<dbReference type="Proteomes" id="UP001321749">
    <property type="component" value="Unassembled WGS sequence"/>
</dbReference>
<feature type="compositionally biased region" description="Polar residues" evidence="1">
    <location>
        <begin position="139"/>
        <end position="150"/>
    </location>
</feature>
<comment type="caution">
    <text evidence="4">The sequence shown here is derived from an EMBL/GenBank/DDBJ whole genome shotgun (WGS) entry which is preliminary data.</text>
</comment>
<dbReference type="AlphaFoldDB" id="A0AAV9HPC3"/>
<evidence type="ECO:0000256" key="1">
    <source>
        <dbReference type="SAM" id="MobiDB-lite"/>
    </source>
</evidence>
<keyword evidence="2" id="KW-0812">Transmembrane</keyword>
<reference evidence="4" key="1">
    <citation type="journal article" date="2023" name="Mol. Phylogenet. Evol.">
        <title>Genome-scale phylogeny and comparative genomics of the fungal order Sordariales.</title>
        <authorList>
            <person name="Hensen N."/>
            <person name="Bonometti L."/>
            <person name="Westerberg I."/>
            <person name="Brannstrom I.O."/>
            <person name="Guillou S."/>
            <person name="Cros-Aarteil S."/>
            <person name="Calhoun S."/>
            <person name="Haridas S."/>
            <person name="Kuo A."/>
            <person name="Mondo S."/>
            <person name="Pangilinan J."/>
            <person name="Riley R."/>
            <person name="LaButti K."/>
            <person name="Andreopoulos B."/>
            <person name="Lipzen A."/>
            <person name="Chen C."/>
            <person name="Yan M."/>
            <person name="Daum C."/>
            <person name="Ng V."/>
            <person name="Clum A."/>
            <person name="Steindorff A."/>
            <person name="Ohm R.A."/>
            <person name="Martin F."/>
            <person name="Silar P."/>
            <person name="Natvig D.O."/>
            <person name="Lalanne C."/>
            <person name="Gautier V."/>
            <person name="Ament-Velasquez S.L."/>
            <person name="Kruys A."/>
            <person name="Hutchinson M.I."/>
            <person name="Powell A.J."/>
            <person name="Barry K."/>
            <person name="Miller A.N."/>
            <person name="Grigoriev I.V."/>
            <person name="Debuchy R."/>
            <person name="Gladieux P."/>
            <person name="Hiltunen Thoren M."/>
            <person name="Johannesson H."/>
        </authorList>
    </citation>
    <scope>NUCLEOTIDE SEQUENCE</scope>
    <source>
        <strain evidence="4">PSN324</strain>
    </source>
</reference>
<feature type="chain" id="PRO_5043653605" evidence="3">
    <location>
        <begin position="25"/>
        <end position="275"/>
    </location>
</feature>
<feature type="compositionally biased region" description="Polar residues" evidence="1">
    <location>
        <begin position="93"/>
        <end position="116"/>
    </location>
</feature>